<evidence type="ECO:0000313" key="2">
    <source>
        <dbReference type="Proteomes" id="UP000541444"/>
    </source>
</evidence>
<name>A0A7J7L3I7_9MAGN</name>
<organism evidence="1 2">
    <name type="scientific">Kingdonia uniflora</name>
    <dbReference type="NCBI Taxonomy" id="39325"/>
    <lineage>
        <taxon>Eukaryota</taxon>
        <taxon>Viridiplantae</taxon>
        <taxon>Streptophyta</taxon>
        <taxon>Embryophyta</taxon>
        <taxon>Tracheophyta</taxon>
        <taxon>Spermatophyta</taxon>
        <taxon>Magnoliopsida</taxon>
        <taxon>Ranunculales</taxon>
        <taxon>Circaeasteraceae</taxon>
        <taxon>Kingdonia</taxon>
    </lineage>
</organism>
<reference evidence="1 2" key="1">
    <citation type="journal article" date="2020" name="IScience">
        <title>Genome Sequencing of the Endangered Kingdonia uniflora (Circaeasteraceae, Ranunculales) Reveals Potential Mechanisms of Evolutionary Specialization.</title>
        <authorList>
            <person name="Sun Y."/>
            <person name="Deng T."/>
            <person name="Zhang A."/>
            <person name="Moore M.J."/>
            <person name="Landis J.B."/>
            <person name="Lin N."/>
            <person name="Zhang H."/>
            <person name="Zhang X."/>
            <person name="Huang J."/>
            <person name="Zhang X."/>
            <person name="Sun H."/>
            <person name="Wang H."/>
        </authorList>
    </citation>
    <scope>NUCLEOTIDE SEQUENCE [LARGE SCALE GENOMIC DNA]</scope>
    <source>
        <strain evidence="1">TB1705</strain>
        <tissue evidence="1">Leaf</tissue>
    </source>
</reference>
<dbReference type="Proteomes" id="UP000541444">
    <property type="component" value="Unassembled WGS sequence"/>
</dbReference>
<accession>A0A7J7L3I7</accession>
<protein>
    <submittedName>
        <fullName evidence="1">Uncharacterized protein</fullName>
    </submittedName>
</protein>
<dbReference type="AlphaFoldDB" id="A0A7J7L3I7"/>
<proteinExistence type="predicted"/>
<sequence length="83" mass="9567">MDRIKLLSNELSLIKEPLSNRDLVGCILDELDLDYDVIITFVQIMSSTPTFEGLYSMFANREKRLEVFYQPTVDRSTTALYVA</sequence>
<gene>
    <name evidence="1" type="ORF">GIB67_030955</name>
</gene>
<dbReference type="EMBL" id="JACGCM010002660">
    <property type="protein sequence ID" value="KAF6137191.1"/>
    <property type="molecule type" value="Genomic_DNA"/>
</dbReference>
<dbReference type="OrthoDB" id="1752352at2759"/>
<keyword evidence="2" id="KW-1185">Reference proteome</keyword>
<evidence type="ECO:0000313" key="1">
    <source>
        <dbReference type="EMBL" id="KAF6137191.1"/>
    </source>
</evidence>
<comment type="caution">
    <text evidence="1">The sequence shown here is derived from an EMBL/GenBank/DDBJ whole genome shotgun (WGS) entry which is preliminary data.</text>
</comment>